<dbReference type="SUPFAM" id="SSF53448">
    <property type="entry name" value="Nucleotide-diphospho-sugar transferases"/>
    <property type="match status" value="1"/>
</dbReference>
<evidence type="ECO:0000256" key="1">
    <source>
        <dbReference type="ARBA" id="ARBA00022679"/>
    </source>
</evidence>
<organism evidence="6 7">
    <name type="scientific">Thermocrispum agreste</name>
    <dbReference type="NCBI Taxonomy" id="37925"/>
    <lineage>
        <taxon>Bacteria</taxon>
        <taxon>Bacillati</taxon>
        <taxon>Actinomycetota</taxon>
        <taxon>Actinomycetes</taxon>
        <taxon>Pseudonocardiales</taxon>
        <taxon>Pseudonocardiaceae</taxon>
        <taxon>Thermocrispum</taxon>
    </lineage>
</organism>
<dbReference type="Proteomes" id="UP000249324">
    <property type="component" value="Unassembled WGS sequence"/>
</dbReference>
<keyword evidence="2 5" id="KW-0548">Nucleotidyltransferase</keyword>
<evidence type="ECO:0000313" key="6">
    <source>
        <dbReference type="EMBL" id="MFO7193500.1"/>
    </source>
</evidence>
<keyword evidence="3 5" id="KW-0547">Nucleotide-binding</keyword>
<comment type="caution">
    <text evidence="6">The sequence shown here is derived from an EMBL/GenBank/DDBJ whole genome shotgun (WGS) entry which is preliminary data.</text>
</comment>
<dbReference type="EMBL" id="QGUI02000223">
    <property type="protein sequence ID" value="MFO7193500.1"/>
    <property type="molecule type" value="Genomic_DNA"/>
</dbReference>
<keyword evidence="1 5" id="KW-0808">Transferase</keyword>
<dbReference type="AlphaFoldDB" id="A0ABD6FJK1"/>
<dbReference type="EC" id="2.7.7.105" evidence="5"/>
<accession>A0ABD6FJK1</accession>
<protein>
    <recommendedName>
        <fullName evidence="5">Phosphoenolpyruvate guanylyltransferase</fullName>
        <shortName evidence="5">PEP guanylyltransferase</shortName>
        <ecNumber evidence="5">2.7.7.105</ecNumber>
    </recommendedName>
</protein>
<sequence>MAVAVNLVVPLKRLTAAKSRLAERAGSGELRSALALAMAMDTVAAALATPAVRRVLVAAADPTELGALRELGAEVVFDGGESGLNAGLRHVARQVRAEDPDCVVGALQADLPALRPDDLAAAIAASGARRAFCADRAGTGTTLLLSAPAGELDPHFGPGSARAHTESGAAPVELTVPTLRADVDTPDDLAHVQLLGVGEHTRAALQTRARAC</sequence>
<dbReference type="PANTHER" id="PTHR40392">
    <property type="entry name" value="2-PHOSPHO-L-LACTATE GUANYLYLTRANSFERASE"/>
    <property type="match status" value="1"/>
</dbReference>
<dbReference type="Pfam" id="PF01983">
    <property type="entry name" value="CofC"/>
    <property type="match status" value="1"/>
</dbReference>
<dbReference type="Gene3D" id="3.90.550.10">
    <property type="entry name" value="Spore Coat Polysaccharide Biosynthesis Protein SpsA, Chain A"/>
    <property type="match status" value="1"/>
</dbReference>
<comment type="pathway">
    <text evidence="5">Cofactor biosynthesis; coenzyme F420 biosynthesis.</text>
</comment>
<comment type="function">
    <text evidence="5">Guanylyltransferase that catalyzes the activation of phosphoenolpyruvate (PEP) as enolpyruvoyl-2-diphospho-5'-guanosine, via the condensation of PEP with GTP. It is involved in the biosynthesis of coenzyme F420, a hydride carrier cofactor.</text>
</comment>
<feature type="binding site" evidence="5">
    <location>
        <position position="160"/>
    </location>
    <ligand>
        <name>phosphoenolpyruvate</name>
        <dbReference type="ChEBI" id="CHEBI:58702"/>
    </ligand>
</feature>
<dbReference type="GO" id="GO:0005525">
    <property type="term" value="F:GTP binding"/>
    <property type="evidence" value="ECO:0007669"/>
    <property type="project" value="UniProtKB-KW"/>
</dbReference>
<reference evidence="6 7" key="1">
    <citation type="journal article" date="2021" name="BMC Genomics">
        <title>Genome-resolved metagenome and metatranscriptome analyses of thermophilic composting reveal key bacterial players and their metabolic interactions.</title>
        <authorList>
            <person name="Braga L.P.P."/>
            <person name="Pereira R.V."/>
            <person name="Martins L.F."/>
            <person name="Moura L.M.S."/>
            <person name="Sanchez F.B."/>
            <person name="Patane J.S.L."/>
            <person name="da Silva A.M."/>
            <person name="Setubal J.C."/>
        </authorList>
    </citation>
    <scope>NUCLEOTIDE SEQUENCE [LARGE SCALE GENOMIC DNA]</scope>
    <source>
        <strain evidence="6">ZC4RG45</strain>
    </source>
</reference>
<dbReference type="GO" id="GO:0052645">
    <property type="term" value="P:F420-0 metabolic process"/>
    <property type="evidence" value="ECO:0007669"/>
    <property type="project" value="UniProtKB-UniRule"/>
</dbReference>
<evidence type="ECO:0000256" key="3">
    <source>
        <dbReference type="ARBA" id="ARBA00022741"/>
    </source>
</evidence>
<feature type="binding site" evidence="5">
    <location>
        <position position="157"/>
    </location>
    <ligand>
        <name>phosphoenolpyruvate</name>
        <dbReference type="ChEBI" id="CHEBI:58702"/>
    </ligand>
</feature>
<gene>
    <name evidence="6" type="primary">cofC</name>
    <name evidence="5" type="synonym">fbiD</name>
    <name evidence="6" type="ORF">DIU77_014765</name>
</gene>
<feature type="binding site" evidence="5">
    <location>
        <position position="141"/>
    </location>
    <ligand>
        <name>phosphoenolpyruvate</name>
        <dbReference type="ChEBI" id="CHEBI:58702"/>
    </ligand>
</feature>
<evidence type="ECO:0000256" key="4">
    <source>
        <dbReference type="ARBA" id="ARBA00023134"/>
    </source>
</evidence>
<dbReference type="HAMAP" id="MF_02114">
    <property type="entry name" value="CofC"/>
    <property type="match status" value="1"/>
</dbReference>
<dbReference type="InterPro" id="IPR002835">
    <property type="entry name" value="CofC"/>
</dbReference>
<name>A0ABD6FJK1_9PSEU</name>
<dbReference type="GO" id="GO:0070568">
    <property type="term" value="F:guanylyltransferase activity"/>
    <property type="evidence" value="ECO:0007669"/>
    <property type="project" value="UniProtKB-UniRule"/>
</dbReference>
<comment type="similarity">
    <text evidence="5">Belongs to the CofC family.</text>
</comment>
<comment type="catalytic activity">
    <reaction evidence="5">
        <text>phosphoenolpyruvate + GTP + H(+) = enolpyruvoyl-2-diphospho-5'-guanosine + diphosphate</text>
        <dbReference type="Rhea" id="RHEA:30519"/>
        <dbReference type="ChEBI" id="CHEBI:15378"/>
        <dbReference type="ChEBI" id="CHEBI:33019"/>
        <dbReference type="ChEBI" id="CHEBI:37565"/>
        <dbReference type="ChEBI" id="CHEBI:58702"/>
        <dbReference type="ChEBI" id="CHEBI:143701"/>
        <dbReference type="EC" id="2.7.7.105"/>
    </reaction>
</comment>
<evidence type="ECO:0000256" key="5">
    <source>
        <dbReference type="HAMAP-Rule" id="MF_02114"/>
    </source>
</evidence>
<proteinExistence type="inferred from homology"/>
<keyword evidence="4 5" id="KW-0342">GTP-binding</keyword>
<evidence type="ECO:0000313" key="7">
    <source>
        <dbReference type="Proteomes" id="UP000249324"/>
    </source>
</evidence>
<dbReference type="NCBIfam" id="TIGR03552">
    <property type="entry name" value="F420_cofC"/>
    <property type="match status" value="1"/>
</dbReference>
<dbReference type="InterPro" id="IPR029044">
    <property type="entry name" value="Nucleotide-diphossugar_trans"/>
</dbReference>
<evidence type="ECO:0000256" key="2">
    <source>
        <dbReference type="ARBA" id="ARBA00022695"/>
    </source>
</evidence>
<dbReference type="PANTHER" id="PTHR40392:SF1">
    <property type="entry name" value="2-PHOSPHO-L-LACTATE GUANYLYLTRANSFERASE"/>
    <property type="match status" value="1"/>
</dbReference>